<dbReference type="Proteomes" id="UP001501237">
    <property type="component" value="Unassembled WGS sequence"/>
</dbReference>
<dbReference type="CDD" id="cd24029">
    <property type="entry name" value="ASKHA_NBD_HSP70_DnaK_HscA_HscC"/>
    <property type="match status" value="1"/>
</dbReference>
<sequence>MAVYGIDLGTTYSCIASIDDVGRPTVLRNLEGTDTTPSVVYFESGDNVIVGAQAKDTAVLYPDNVVSLIKRDMGRDVPRAIHGFEYNPEELSAFILLKLATDAQTVTGEVARDVVITVPAYFGAAERDATRKAGRIAGLNVIDIISEPIAAAVTYGVLNPERDRTILVYDLGGGTFDTTVIALRGGHIEVICTDGDHELGGADWDSRLVEHLAERFTTEHPDAGDPLDDKQTEQQLRRDAEEAKKALTSRTQHVVRVMHGGRVASVEITRDTLEEITKDLLDRTIEITGRTLAIAREKGVEDYDDLVLVGGSTKMPAVAARLQTELGLTPRLQDPDLAVAKGAALYAFEETFRRLLMEGAQDQAEEMANRAGLSAEQQKQIAARKIKTVASRAFGIVVLNRDSQAEEVVHLVLANDELPASRSEDFFTVHDEQTSADVRVMEQAGAVPSAEPSDNNEIATGSVRVPSGKRAGWPISVTFTLDSSGLLHVTAVEKETGERLDLQVDVGGMSEDDVETSRRNLSRVQVS</sequence>
<keyword evidence="2" id="KW-0597">Phosphoprotein</keyword>
<proteinExistence type="inferred from homology"/>
<dbReference type="InterPro" id="IPR013126">
    <property type="entry name" value="Hsp_70_fam"/>
</dbReference>
<keyword evidence="5" id="KW-0346">Stress response</keyword>
<evidence type="ECO:0000256" key="8">
    <source>
        <dbReference type="SAM" id="MobiDB-lite"/>
    </source>
</evidence>
<dbReference type="PRINTS" id="PR00301">
    <property type="entry name" value="HEATSHOCK70"/>
</dbReference>
<accession>A0ABP6QGI2</accession>
<evidence type="ECO:0000313" key="10">
    <source>
        <dbReference type="Proteomes" id="UP001501237"/>
    </source>
</evidence>
<comment type="similarity">
    <text evidence="1 7">Belongs to the heat shock protein 70 family.</text>
</comment>
<dbReference type="PROSITE" id="PS00297">
    <property type="entry name" value="HSP70_1"/>
    <property type="match status" value="1"/>
</dbReference>
<dbReference type="PROSITE" id="PS01036">
    <property type="entry name" value="HSP70_3"/>
    <property type="match status" value="1"/>
</dbReference>
<evidence type="ECO:0000256" key="2">
    <source>
        <dbReference type="ARBA" id="ARBA00022553"/>
    </source>
</evidence>
<dbReference type="InterPro" id="IPR029047">
    <property type="entry name" value="HSP70_peptide-bd_sf"/>
</dbReference>
<evidence type="ECO:0000313" key="9">
    <source>
        <dbReference type="EMBL" id="GAA3228789.1"/>
    </source>
</evidence>
<gene>
    <name evidence="9" type="ORF">GCM10010468_58390</name>
</gene>
<evidence type="ECO:0000256" key="6">
    <source>
        <dbReference type="ARBA" id="ARBA00023186"/>
    </source>
</evidence>
<dbReference type="InterPro" id="IPR043129">
    <property type="entry name" value="ATPase_NBD"/>
</dbReference>
<feature type="region of interest" description="Disordered" evidence="8">
    <location>
        <begin position="505"/>
        <end position="527"/>
    </location>
</feature>
<keyword evidence="10" id="KW-1185">Reference proteome</keyword>
<organism evidence="9 10">
    <name type="scientific">Actinocorallia longicatena</name>
    <dbReference type="NCBI Taxonomy" id="111803"/>
    <lineage>
        <taxon>Bacteria</taxon>
        <taxon>Bacillati</taxon>
        <taxon>Actinomycetota</taxon>
        <taxon>Actinomycetes</taxon>
        <taxon>Streptosporangiales</taxon>
        <taxon>Thermomonosporaceae</taxon>
        <taxon>Actinocorallia</taxon>
    </lineage>
</organism>
<protein>
    <submittedName>
        <fullName evidence="9">Hsp70 family protein</fullName>
    </submittedName>
</protein>
<dbReference type="EMBL" id="BAAAUV010000018">
    <property type="protein sequence ID" value="GAA3228789.1"/>
    <property type="molecule type" value="Genomic_DNA"/>
</dbReference>
<keyword evidence="3 7" id="KW-0547">Nucleotide-binding</keyword>
<reference evidence="10" key="1">
    <citation type="journal article" date="2019" name="Int. J. Syst. Evol. Microbiol.">
        <title>The Global Catalogue of Microorganisms (GCM) 10K type strain sequencing project: providing services to taxonomists for standard genome sequencing and annotation.</title>
        <authorList>
            <consortium name="The Broad Institute Genomics Platform"/>
            <consortium name="The Broad Institute Genome Sequencing Center for Infectious Disease"/>
            <person name="Wu L."/>
            <person name="Ma J."/>
        </authorList>
    </citation>
    <scope>NUCLEOTIDE SEQUENCE [LARGE SCALE GENOMIC DNA]</scope>
    <source>
        <strain evidence="10">JCM 9377</strain>
    </source>
</reference>
<feature type="region of interest" description="Disordered" evidence="8">
    <location>
        <begin position="217"/>
        <end position="243"/>
    </location>
</feature>
<evidence type="ECO:0000256" key="3">
    <source>
        <dbReference type="ARBA" id="ARBA00022741"/>
    </source>
</evidence>
<keyword evidence="4 7" id="KW-0067">ATP-binding</keyword>
<keyword evidence="6" id="KW-0143">Chaperone</keyword>
<dbReference type="Gene3D" id="2.60.34.10">
    <property type="entry name" value="Substrate Binding Domain Of DNAk, Chain A, domain 1"/>
    <property type="match status" value="1"/>
</dbReference>
<dbReference type="Gene3D" id="3.90.640.10">
    <property type="entry name" value="Actin, Chain A, domain 4"/>
    <property type="match status" value="1"/>
</dbReference>
<name>A0ABP6QGI2_9ACTN</name>
<dbReference type="Pfam" id="PF00012">
    <property type="entry name" value="HSP70"/>
    <property type="match status" value="2"/>
</dbReference>
<dbReference type="SUPFAM" id="SSF100920">
    <property type="entry name" value="Heat shock protein 70kD (HSP70), peptide-binding domain"/>
    <property type="match status" value="1"/>
</dbReference>
<dbReference type="PANTHER" id="PTHR19375">
    <property type="entry name" value="HEAT SHOCK PROTEIN 70KDA"/>
    <property type="match status" value="1"/>
</dbReference>
<evidence type="ECO:0000256" key="1">
    <source>
        <dbReference type="ARBA" id="ARBA00007381"/>
    </source>
</evidence>
<dbReference type="RefSeq" id="WP_344834643.1">
    <property type="nucleotide sequence ID" value="NZ_BAAAUV010000018.1"/>
</dbReference>
<evidence type="ECO:0000256" key="7">
    <source>
        <dbReference type="RuleBase" id="RU003322"/>
    </source>
</evidence>
<feature type="region of interest" description="Disordered" evidence="8">
    <location>
        <begin position="446"/>
        <end position="465"/>
    </location>
</feature>
<dbReference type="PROSITE" id="PS00329">
    <property type="entry name" value="HSP70_2"/>
    <property type="match status" value="1"/>
</dbReference>
<evidence type="ECO:0000256" key="5">
    <source>
        <dbReference type="ARBA" id="ARBA00023016"/>
    </source>
</evidence>
<comment type="caution">
    <text evidence="9">The sequence shown here is derived from an EMBL/GenBank/DDBJ whole genome shotgun (WGS) entry which is preliminary data.</text>
</comment>
<evidence type="ECO:0000256" key="4">
    <source>
        <dbReference type="ARBA" id="ARBA00022840"/>
    </source>
</evidence>
<dbReference type="Gene3D" id="3.30.420.40">
    <property type="match status" value="2"/>
</dbReference>
<dbReference type="InterPro" id="IPR018181">
    <property type="entry name" value="Heat_shock_70_CS"/>
</dbReference>
<dbReference type="SUPFAM" id="SSF53067">
    <property type="entry name" value="Actin-like ATPase domain"/>
    <property type="match status" value="2"/>
</dbReference>